<evidence type="ECO:0000313" key="2">
    <source>
        <dbReference type="EMBL" id="MCI36294.1"/>
    </source>
</evidence>
<dbReference type="Proteomes" id="UP000265520">
    <property type="component" value="Unassembled WGS sequence"/>
</dbReference>
<proteinExistence type="predicted"/>
<reference evidence="2 3" key="1">
    <citation type="journal article" date="2018" name="Front. Plant Sci.">
        <title>Red Clover (Trifolium pratense) and Zigzag Clover (T. medium) - A Picture of Genomic Similarities and Differences.</title>
        <authorList>
            <person name="Dluhosova J."/>
            <person name="Istvanek J."/>
            <person name="Nedelnik J."/>
            <person name="Repkova J."/>
        </authorList>
    </citation>
    <scope>NUCLEOTIDE SEQUENCE [LARGE SCALE GENOMIC DNA]</scope>
    <source>
        <strain evidence="3">cv. 10/8</strain>
        <tissue evidence="2">Leaf</tissue>
    </source>
</reference>
<feature type="compositionally biased region" description="Low complexity" evidence="1">
    <location>
        <begin position="23"/>
        <end position="32"/>
    </location>
</feature>
<dbReference type="AlphaFoldDB" id="A0A392RJT8"/>
<sequence>EPVMTPQEFQAYANWPGNRPHFGEGMDAGADAGADDEEADEAAANAFIDEGDDGDASD</sequence>
<keyword evidence="3" id="KW-1185">Reference proteome</keyword>
<feature type="non-terminal residue" evidence="2">
    <location>
        <position position="1"/>
    </location>
</feature>
<dbReference type="EMBL" id="LXQA010232438">
    <property type="protein sequence ID" value="MCI36294.1"/>
    <property type="molecule type" value="Genomic_DNA"/>
</dbReference>
<organism evidence="2 3">
    <name type="scientific">Trifolium medium</name>
    <dbReference type="NCBI Taxonomy" id="97028"/>
    <lineage>
        <taxon>Eukaryota</taxon>
        <taxon>Viridiplantae</taxon>
        <taxon>Streptophyta</taxon>
        <taxon>Embryophyta</taxon>
        <taxon>Tracheophyta</taxon>
        <taxon>Spermatophyta</taxon>
        <taxon>Magnoliopsida</taxon>
        <taxon>eudicotyledons</taxon>
        <taxon>Gunneridae</taxon>
        <taxon>Pentapetalae</taxon>
        <taxon>rosids</taxon>
        <taxon>fabids</taxon>
        <taxon>Fabales</taxon>
        <taxon>Fabaceae</taxon>
        <taxon>Papilionoideae</taxon>
        <taxon>50 kb inversion clade</taxon>
        <taxon>NPAAA clade</taxon>
        <taxon>Hologalegina</taxon>
        <taxon>IRL clade</taxon>
        <taxon>Trifolieae</taxon>
        <taxon>Trifolium</taxon>
    </lineage>
</organism>
<evidence type="ECO:0000256" key="1">
    <source>
        <dbReference type="SAM" id="MobiDB-lite"/>
    </source>
</evidence>
<accession>A0A392RJT8</accession>
<protein>
    <submittedName>
        <fullName evidence="2">Uncharacterized protein</fullName>
    </submittedName>
</protein>
<evidence type="ECO:0000313" key="3">
    <source>
        <dbReference type="Proteomes" id="UP000265520"/>
    </source>
</evidence>
<feature type="region of interest" description="Disordered" evidence="1">
    <location>
        <begin position="14"/>
        <end position="39"/>
    </location>
</feature>
<comment type="caution">
    <text evidence="2">The sequence shown here is derived from an EMBL/GenBank/DDBJ whole genome shotgun (WGS) entry which is preliminary data.</text>
</comment>
<name>A0A392RJT8_9FABA</name>